<sequence length="618" mass="68087">HRARHTRHGSCGISPSGERGTSAITRFVQQSPGKTHFIERLAFTRADRLLRRLADEPLVIPVASAGKILSAIDDRIDGSLAALRAKFNRVELPALMQQRLIALAIDGFDELSDSRGYDNSWSALRELIGEVGRESLIILSGRDSFIGIETLRKLIGASVEHAGSKLHSVRLDFPSADEATQWIVEVSPSWSEYSSELRQRLDALIWLRRPFFVSQISQADPENFLNSGDEPIVALCDDIVSREVQKLGLPSEISEDAGKKIVYSILTEAARTMVDYEIDYVDAALLEVAVEVACEEHAPGNEDFQRALSARAKTLTLLEPAPSTGDSDNRTFPHEKIKAYFYSRHLIAEISENNMIPLGIRRTQLAVSDLAVLGALLSLETSSFVDELANKVSHLLSDQNVTSTAFSNLAAIGFVCASDLPAESPFALSGGTIMDALLNGKPSVRLRRVYINRLDVSDADLELCDFKECEVGELVISPITKMGNSRPEVHTVISQSNKGSVSAYLDKAQILEVLGRETDRSAGGDEFAIPDTLAILARMMLKSHWVRLSRDDKRGRRIIDRGDWDATRSILQESGFLEVKNIGAGGRPDEFVHLRNAESFLNVNTASEDIQRIVKSII</sequence>
<accession>A0A2T5ZXT0</accession>
<dbReference type="AlphaFoldDB" id="A0A2T5ZXT0"/>
<feature type="non-terminal residue" evidence="1">
    <location>
        <position position="1"/>
    </location>
</feature>
<reference evidence="1 2" key="1">
    <citation type="submission" date="2018-04" db="EMBL/GenBank/DDBJ databases">
        <title>Genomic Encyclopedia of Archaeal and Bacterial Type Strains, Phase II (KMG-II): from individual species to whole genera.</title>
        <authorList>
            <person name="Goeker M."/>
        </authorList>
    </citation>
    <scope>NUCLEOTIDE SEQUENCE [LARGE SCALE GENOMIC DNA]</scope>
    <source>
        <strain evidence="1 2">DSM 21823</strain>
    </source>
</reference>
<keyword evidence="2" id="KW-1185">Reference proteome</keyword>
<name>A0A2T5ZXT0_9RHOB</name>
<organism evidence="1 2">
    <name type="scientific">Gemmobacter caeni</name>
    <dbReference type="NCBI Taxonomy" id="589035"/>
    <lineage>
        <taxon>Bacteria</taxon>
        <taxon>Pseudomonadati</taxon>
        <taxon>Pseudomonadota</taxon>
        <taxon>Alphaproteobacteria</taxon>
        <taxon>Rhodobacterales</taxon>
        <taxon>Paracoccaceae</taxon>
        <taxon>Gemmobacter</taxon>
    </lineage>
</organism>
<evidence type="ECO:0008006" key="3">
    <source>
        <dbReference type="Google" id="ProtNLM"/>
    </source>
</evidence>
<gene>
    <name evidence="1" type="ORF">C8N34_1611</name>
</gene>
<evidence type="ECO:0000313" key="2">
    <source>
        <dbReference type="Proteomes" id="UP000244224"/>
    </source>
</evidence>
<comment type="caution">
    <text evidence="1">The sequence shown here is derived from an EMBL/GenBank/DDBJ whole genome shotgun (WGS) entry which is preliminary data.</text>
</comment>
<proteinExistence type="predicted"/>
<protein>
    <recommendedName>
        <fullName evidence="3">NACHT domain-containing protein</fullName>
    </recommendedName>
</protein>
<evidence type="ECO:0000313" key="1">
    <source>
        <dbReference type="EMBL" id="PTX36371.1"/>
    </source>
</evidence>
<dbReference type="EMBL" id="QBKP01000061">
    <property type="protein sequence ID" value="PTX36371.1"/>
    <property type="molecule type" value="Genomic_DNA"/>
</dbReference>
<dbReference type="RefSeq" id="WP_206752331.1">
    <property type="nucleotide sequence ID" value="NZ_QBKP01000061.1"/>
</dbReference>
<dbReference type="Proteomes" id="UP000244224">
    <property type="component" value="Unassembled WGS sequence"/>
</dbReference>